<evidence type="ECO:0000256" key="2">
    <source>
        <dbReference type="ARBA" id="ARBA00008834"/>
    </source>
</evidence>
<protein>
    <recommendedName>
        <fullName evidence="3">endo-polygalacturonase</fullName>
        <ecNumber evidence="3">3.2.1.15</ecNumber>
    </recommendedName>
</protein>
<evidence type="ECO:0000256" key="4">
    <source>
        <dbReference type="ARBA" id="ARBA00022525"/>
    </source>
</evidence>
<dbReference type="InterPro" id="IPR000743">
    <property type="entry name" value="Glyco_hydro_28"/>
</dbReference>
<evidence type="ECO:0000256" key="9">
    <source>
        <dbReference type="ARBA" id="ARBA00023180"/>
    </source>
</evidence>
<evidence type="ECO:0000256" key="5">
    <source>
        <dbReference type="ARBA" id="ARBA00022729"/>
    </source>
</evidence>
<evidence type="ECO:0000256" key="7">
    <source>
        <dbReference type="ARBA" id="ARBA00022801"/>
    </source>
</evidence>
<gene>
    <name evidence="15" type="primary">GH28Pect-2</name>
</gene>
<name>E7CIP2_SITOR</name>
<dbReference type="PANTHER" id="PTHR31884">
    <property type="entry name" value="POLYGALACTURONASE"/>
    <property type="match status" value="1"/>
</dbReference>
<dbReference type="InterPro" id="IPR006626">
    <property type="entry name" value="PbH1"/>
</dbReference>
<dbReference type="PANTHER" id="PTHR31884:SF9">
    <property type="entry name" value="ENDOPOLYGALACTURONASE D-RELATED"/>
    <property type="match status" value="1"/>
</dbReference>
<accession>E7CIP2</accession>
<evidence type="ECO:0000256" key="12">
    <source>
        <dbReference type="ARBA" id="ARBA00034074"/>
    </source>
</evidence>
<reference evidence="15" key="1">
    <citation type="journal article" date="2010" name="PLoS ONE">
        <title>Diversity of beetle genes encoding novel plant cell wall degrading enzymes.</title>
        <authorList>
            <person name="Pauchet Y."/>
            <person name="Wilkinson P."/>
            <person name="Chauhan R."/>
            <person name="Ffrench-Constant R.H."/>
        </authorList>
    </citation>
    <scope>NUCLEOTIDE SEQUENCE</scope>
    <source>
        <tissue evidence="15">Midgut</tissue>
    </source>
</reference>
<dbReference type="Pfam" id="PF00295">
    <property type="entry name" value="Glyco_hydro_28"/>
    <property type="match status" value="1"/>
</dbReference>
<evidence type="ECO:0000256" key="6">
    <source>
        <dbReference type="ARBA" id="ARBA00022737"/>
    </source>
</evidence>
<dbReference type="InterPro" id="IPR050434">
    <property type="entry name" value="Glycosyl_hydrlase_28"/>
</dbReference>
<comment type="similarity">
    <text evidence="2 13">Belongs to the glycosyl hydrolase 28 family.</text>
</comment>
<evidence type="ECO:0000256" key="14">
    <source>
        <dbReference type="SAM" id="SignalP"/>
    </source>
</evidence>
<feature type="signal peptide" evidence="14">
    <location>
        <begin position="1"/>
        <end position="21"/>
    </location>
</feature>
<evidence type="ECO:0000256" key="8">
    <source>
        <dbReference type="ARBA" id="ARBA00023157"/>
    </source>
</evidence>
<dbReference type="AlphaFoldDB" id="E7CIP2"/>
<keyword evidence="7 13" id="KW-0378">Hydrolase</keyword>
<dbReference type="SMART" id="SM00710">
    <property type="entry name" value="PbH1"/>
    <property type="match status" value="4"/>
</dbReference>
<dbReference type="InterPro" id="IPR011050">
    <property type="entry name" value="Pectin_lyase_fold/virulence"/>
</dbReference>
<keyword evidence="4" id="KW-0964">Secreted</keyword>
<dbReference type="OrthoDB" id="6709892at2759"/>
<dbReference type="Gene3D" id="2.160.20.10">
    <property type="entry name" value="Single-stranded right-handed beta-helix, Pectin lyase-like"/>
    <property type="match status" value="1"/>
</dbReference>
<dbReference type="EMBL" id="HM175749">
    <property type="protein sequence ID" value="ADU33254.1"/>
    <property type="molecule type" value="mRNA"/>
</dbReference>
<comment type="subcellular location">
    <subcellularLocation>
        <location evidence="1">Secreted</location>
    </subcellularLocation>
</comment>
<dbReference type="GO" id="GO:0004650">
    <property type="term" value="F:polygalacturonase activity"/>
    <property type="evidence" value="ECO:0007669"/>
    <property type="project" value="UniProtKB-EC"/>
</dbReference>
<evidence type="ECO:0000313" key="15">
    <source>
        <dbReference type="EMBL" id="ADU33254.1"/>
    </source>
</evidence>
<proteinExistence type="evidence at transcript level"/>
<dbReference type="GO" id="GO:0005576">
    <property type="term" value="C:extracellular region"/>
    <property type="evidence" value="ECO:0007669"/>
    <property type="project" value="UniProtKB-SubCell"/>
</dbReference>
<organism evidence="15">
    <name type="scientific">Sitophilus oryzae</name>
    <name type="common">Rice weevil</name>
    <name type="synonym">Curculio oryzae</name>
    <dbReference type="NCBI Taxonomy" id="7048"/>
    <lineage>
        <taxon>Eukaryota</taxon>
        <taxon>Metazoa</taxon>
        <taxon>Ecdysozoa</taxon>
        <taxon>Arthropoda</taxon>
        <taxon>Hexapoda</taxon>
        <taxon>Insecta</taxon>
        <taxon>Pterygota</taxon>
        <taxon>Neoptera</taxon>
        <taxon>Endopterygota</taxon>
        <taxon>Coleoptera</taxon>
        <taxon>Polyphaga</taxon>
        <taxon>Cucujiformia</taxon>
        <taxon>Curculionidae</taxon>
        <taxon>Dryophthorinae</taxon>
        <taxon>Sitophilus</taxon>
    </lineage>
</organism>
<sequence>MIMNFTITFLLLANLAIAVLSSPVLNATCTISSFDEVANVVASCSDIVLESFTVPAGTTLNMNLNSGSTVTVKGVIKFGYQEWAGPLVQIYGNQITFRGAGGYFDGEGANYWDGDNKNGKVKPKFFKIKTKANSIFSDITLKNCPKNCVSISASDTTLTDWLVDCSEGDSKKGKNTDGFDLSSSADITIRDSVVMNQDDCVAINQGSNFLFERLTCSGGHGLSLSVGLSKSNGEVNTVRNATFTDCVVKNSKNGMHIKTHNDGGTGAITDITYRNIKLSGIENYGIEIQENYPNGGDPVGNVPITNLNLESVSGNMSGAKNSMAVYILCADEGCNNWSWSNVAISNSKKANSCNFTPNGFSC</sequence>
<feature type="chain" id="PRO_5003216326" description="endo-polygalacturonase" evidence="14">
    <location>
        <begin position="22"/>
        <end position="362"/>
    </location>
</feature>
<evidence type="ECO:0000256" key="10">
    <source>
        <dbReference type="ARBA" id="ARBA00023295"/>
    </source>
</evidence>
<dbReference type="EC" id="3.2.1.15" evidence="3"/>
<comment type="catalytic activity">
    <reaction evidence="12">
        <text>(1,4-alpha-D-galacturonosyl)n+m + H2O = (1,4-alpha-D-galacturonosyl)n + (1,4-alpha-D-galacturonosyl)m.</text>
        <dbReference type="EC" id="3.2.1.15"/>
    </reaction>
</comment>
<keyword evidence="6" id="KW-0677">Repeat</keyword>
<keyword evidence="8" id="KW-1015">Disulfide bond</keyword>
<keyword evidence="10 13" id="KW-0326">Glycosidase</keyword>
<evidence type="ECO:0000256" key="11">
    <source>
        <dbReference type="ARBA" id="ARBA00023316"/>
    </source>
</evidence>
<evidence type="ECO:0000256" key="13">
    <source>
        <dbReference type="RuleBase" id="RU361169"/>
    </source>
</evidence>
<dbReference type="GO" id="GO:0045490">
    <property type="term" value="P:pectin catabolic process"/>
    <property type="evidence" value="ECO:0007669"/>
    <property type="project" value="TreeGrafter"/>
</dbReference>
<keyword evidence="5 14" id="KW-0732">Signal</keyword>
<evidence type="ECO:0000256" key="1">
    <source>
        <dbReference type="ARBA" id="ARBA00004613"/>
    </source>
</evidence>
<dbReference type="GO" id="GO:0071555">
    <property type="term" value="P:cell wall organization"/>
    <property type="evidence" value="ECO:0007669"/>
    <property type="project" value="UniProtKB-KW"/>
</dbReference>
<keyword evidence="9" id="KW-0325">Glycoprotein</keyword>
<evidence type="ECO:0000256" key="3">
    <source>
        <dbReference type="ARBA" id="ARBA00012736"/>
    </source>
</evidence>
<dbReference type="InterPro" id="IPR012334">
    <property type="entry name" value="Pectin_lyas_fold"/>
</dbReference>
<keyword evidence="11" id="KW-0961">Cell wall biogenesis/degradation</keyword>
<dbReference type="SUPFAM" id="SSF51126">
    <property type="entry name" value="Pectin lyase-like"/>
    <property type="match status" value="1"/>
</dbReference>